<dbReference type="RefSeq" id="XP_024578549.1">
    <property type="nucleotide sequence ID" value="XM_024728032.1"/>
</dbReference>
<dbReference type="Proteomes" id="UP000054928">
    <property type="component" value="Unassembled WGS sequence"/>
</dbReference>
<evidence type="ECO:0000256" key="2">
    <source>
        <dbReference type="SAM" id="SignalP"/>
    </source>
</evidence>
<evidence type="ECO:0000313" key="3">
    <source>
        <dbReference type="EMBL" id="CEG42180.1"/>
    </source>
</evidence>
<keyword evidence="1" id="KW-0175">Coiled coil</keyword>
<sequence length="267" mass="31114">MKLYQGLLAAALLLSRIEASYSIDKEQAKNANDAPTAPNVRVHFPTMEERINWFDPIEDVTERMEKVIESTRADNRLVIKDQMPEKLAKLRENYQRWKAELDNKPAELQLKPHGEGNQQARASKAFGRSQIYYDEHLINLQYNYDLANLNLIYAAQHEKLLGDLPRRSNIVTQTVALVKYVKKCQTLTTKFEFDKDILDAKLRYNKENLDRSHLDELTKVMNPTVDSRSPQDLLKEACLKLKYKPVVKPQIDWKMVFGSPEYRVLYD</sequence>
<accession>A0A0P1AMJ8</accession>
<dbReference type="EMBL" id="CCYD01000610">
    <property type="protein sequence ID" value="CEG42180.1"/>
    <property type="molecule type" value="Genomic_DNA"/>
</dbReference>
<protein>
    <submittedName>
        <fullName evidence="3">RxLR-like protein</fullName>
    </submittedName>
</protein>
<name>A0A0P1AMJ8_PLAHL</name>
<organism evidence="3 4">
    <name type="scientific">Plasmopara halstedii</name>
    <name type="common">Downy mildew of sunflower</name>
    <dbReference type="NCBI Taxonomy" id="4781"/>
    <lineage>
        <taxon>Eukaryota</taxon>
        <taxon>Sar</taxon>
        <taxon>Stramenopiles</taxon>
        <taxon>Oomycota</taxon>
        <taxon>Peronosporomycetes</taxon>
        <taxon>Peronosporales</taxon>
        <taxon>Peronosporaceae</taxon>
        <taxon>Plasmopara</taxon>
    </lineage>
</organism>
<reference evidence="4" key="1">
    <citation type="submission" date="2014-09" db="EMBL/GenBank/DDBJ databases">
        <authorList>
            <person name="Sharma Rahul"/>
            <person name="Thines Marco"/>
        </authorList>
    </citation>
    <scope>NUCLEOTIDE SEQUENCE [LARGE SCALE GENOMIC DNA]</scope>
</reference>
<feature type="signal peptide" evidence="2">
    <location>
        <begin position="1"/>
        <end position="19"/>
    </location>
</feature>
<evidence type="ECO:0000256" key="1">
    <source>
        <dbReference type="SAM" id="Coils"/>
    </source>
</evidence>
<evidence type="ECO:0000313" key="4">
    <source>
        <dbReference type="Proteomes" id="UP000054928"/>
    </source>
</evidence>
<dbReference type="AlphaFoldDB" id="A0A0P1AMJ8"/>
<keyword evidence="4" id="KW-1185">Reference proteome</keyword>
<keyword evidence="2" id="KW-0732">Signal</keyword>
<feature type="chain" id="PRO_5006058772" evidence="2">
    <location>
        <begin position="20"/>
        <end position="267"/>
    </location>
</feature>
<feature type="coiled-coil region" evidence="1">
    <location>
        <begin position="80"/>
        <end position="107"/>
    </location>
</feature>
<dbReference type="GeneID" id="36407530"/>
<proteinExistence type="predicted"/>